<dbReference type="EMBL" id="MCGT01000007">
    <property type="protein sequence ID" value="ORX58239.1"/>
    <property type="molecule type" value="Genomic_DNA"/>
</dbReference>
<organism evidence="8 9">
    <name type="scientific">Hesseltinella vesiculosa</name>
    <dbReference type="NCBI Taxonomy" id="101127"/>
    <lineage>
        <taxon>Eukaryota</taxon>
        <taxon>Fungi</taxon>
        <taxon>Fungi incertae sedis</taxon>
        <taxon>Mucoromycota</taxon>
        <taxon>Mucoromycotina</taxon>
        <taxon>Mucoromycetes</taxon>
        <taxon>Mucorales</taxon>
        <taxon>Cunninghamellaceae</taxon>
        <taxon>Hesseltinella</taxon>
    </lineage>
</organism>
<evidence type="ECO:0000256" key="6">
    <source>
        <dbReference type="SAM" id="MobiDB-lite"/>
    </source>
</evidence>
<dbReference type="GO" id="GO:0045944">
    <property type="term" value="P:positive regulation of transcription by RNA polymerase II"/>
    <property type="evidence" value="ECO:0007669"/>
    <property type="project" value="UniProtKB-ARBA"/>
</dbReference>
<feature type="compositionally biased region" description="Basic and acidic residues" evidence="6">
    <location>
        <begin position="1"/>
        <end position="17"/>
    </location>
</feature>
<dbReference type="AlphaFoldDB" id="A0A1X2GP83"/>
<keyword evidence="9" id="KW-1185">Reference proteome</keyword>
<feature type="compositionally biased region" description="Polar residues" evidence="6">
    <location>
        <begin position="299"/>
        <end position="312"/>
    </location>
</feature>
<dbReference type="OrthoDB" id="8922241at2759"/>
<dbReference type="Proteomes" id="UP000242146">
    <property type="component" value="Unassembled WGS sequence"/>
</dbReference>
<accession>A0A1X2GP83</accession>
<keyword evidence="1" id="KW-0479">Metal-binding</keyword>
<feature type="region of interest" description="Disordered" evidence="6">
    <location>
        <begin position="273"/>
        <end position="312"/>
    </location>
</feature>
<dbReference type="PROSITE" id="PS50157">
    <property type="entry name" value="ZINC_FINGER_C2H2_2"/>
    <property type="match status" value="2"/>
</dbReference>
<evidence type="ECO:0000256" key="3">
    <source>
        <dbReference type="ARBA" id="ARBA00022771"/>
    </source>
</evidence>
<feature type="compositionally biased region" description="Low complexity" evidence="6">
    <location>
        <begin position="277"/>
        <end position="293"/>
    </location>
</feature>
<evidence type="ECO:0000256" key="1">
    <source>
        <dbReference type="ARBA" id="ARBA00022723"/>
    </source>
</evidence>
<evidence type="ECO:0000313" key="9">
    <source>
        <dbReference type="Proteomes" id="UP000242146"/>
    </source>
</evidence>
<dbReference type="InterPro" id="IPR013087">
    <property type="entry name" value="Znf_C2H2_type"/>
</dbReference>
<keyword evidence="3 5" id="KW-0863">Zinc-finger</keyword>
<evidence type="ECO:0000256" key="2">
    <source>
        <dbReference type="ARBA" id="ARBA00022737"/>
    </source>
</evidence>
<dbReference type="STRING" id="101127.A0A1X2GP83"/>
<dbReference type="GO" id="GO:0005634">
    <property type="term" value="C:nucleus"/>
    <property type="evidence" value="ECO:0007669"/>
    <property type="project" value="UniProtKB-ARBA"/>
</dbReference>
<dbReference type="GO" id="GO:0000978">
    <property type="term" value="F:RNA polymerase II cis-regulatory region sequence-specific DNA binding"/>
    <property type="evidence" value="ECO:0007669"/>
    <property type="project" value="TreeGrafter"/>
</dbReference>
<dbReference type="PROSITE" id="PS00028">
    <property type="entry name" value="ZINC_FINGER_C2H2_1"/>
    <property type="match status" value="1"/>
</dbReference>
<evidence type="ECO:0000256" key="5">
    <source>
        <dbReference type="PROSITE-ProRule" id="PRU00042"/>
    </source>
</evidence>
<protein>
    <recommendedName>
        <fullName evidence="7">C2H2-type domain-containing protein</fullName>
    </recommendedName>
</protein>
<keyword evidence="2" id="KW-0677">Repeat</keyword>
<name>A0A1X2GP83_9FUNG</name>
<dbReference type="PANTHER" id="PTHR19818">
    <property type="entry name" value="ZINC FINGER PROTEIN ZIC AND GLI"/>
    <property type="match status" value="1"/>
</dbReference>
<dbReference type="SUPFAM" id="SSF57667">
    <property type="entry name" value="beta-beta-alpha zinc fingers"/>
    <property type="match status" value="1"/>
</dbReference>
<dbReference type="PANTHER" id="PTHR19818:SF139">
    <property type="entry name" value="PAIR-RULE PROTEIN ODD-PAIRED"/>
    <property type="match status" value="1"/>
</dbReference>
<evidence type="ECO:0000313" key="8">
    <source>
        <dbReference type="EMBL" id="ORX58239.1"/>
    </source>
</evidence>
<feature type="domain" description="C2H2-type" evidence="7">
    <location>
        <begin position="253"/>
        <end position="285"/>
    </location>
</feature>
<gene>
    <name evidence="8" type="ORF">DM01DRAFT_1381854</name>
</gene>
<feature type="region of interest" description="Disordered" evidence="6">
    <location>
        <begin position="1"/>
        <end position="72"/>
    </location>
</feature>
<dbReference type="Gene3D" id="3.30.160.60">
    <property type="entry name" value="Classic Zinc Finger"/>
    <property type="match status" value="2"/>
</dbReference>
<dbReference type="Pfam" id="PF00096">
    <property type="entry name" value="zf-C2H2"/>
    <property type="match status" value="2"/>
</dbReference>
<evidence type="ECO:0000259" key="7">
    <source>
        <dbReference type="PROSITE" id="PS50157"/>
    </source>
</evidence>
<feature type="region of interest" description="Disordered" evidence="6">
    <location>
        <begin position="101"/>
        <end position="123"/>
    </location>
</feature>
<dbReference type="InterPro" id="IPR036236">
    <property type="entry name" value="Znf_C2H2_sf"/>
</dbReference>
<comment type="caution">
    <text evidence="8">The sequence shown here is derived from an EMBL/GenBank/DDBJ whole genome shotgun (WGS) entry which is preliminary data.</text>
</comment>
<evidence type="ECO:0000256" key="4">
    <source>
        <dbReference type="ARBA" id="ARBA00022833"/>
    </source>
</evidence>
<dbReference type="GO" id="GO:0008270">
    <property type="term" value="F:zinc ion binding"/>
    <property type="evidence" value="ECO:0007669"/>
    <property type="project" value="UniProtKB-KW"/>
</dbReference>
<reference evidence="8 9" key="1">
    <citation type="submission" date="2016-07" db="EMBL/GenBank/DDBJ databases">
        <title>Pervasive Adenine N6-methylation of Active Genes in Fungi.</title>
        <authorList>
            <consortium name="DOE Joint Genome Institute"/>
            <person name="Mondo S.J."/>
            <person name="Dannebaum R.O."/>
            <person name="Kuo R.C."/>
            <person name="Labutti K."/>
            <person name="Haridas S."/>
            <person name="Kuo A."/>
            <person name="Salamov A."/>
            <person name="Ahrendt S.R."/>
            <person name="Lipzen A."/>
            <person name="Sullivan W."/>
            <person name="Andreopoulos W.B."/>
            <person name="Clum A."/>
            <person name="Lindquist E."/>
            <person name="Daum C."/>
            <person name="Ramamoorthy G.K."/>
            <person name="Gryganskyi A."/>
            <person name="Culley D."/>
            <person name="Magnuson J.K."/>
            <person name="James T.Y."/>
            <person name="O'Malley M.A."/>
            <person name="Stajich J.E."/>
            <person name="Spatafora J.W."/>
            <person name="Visel A."/>
            <person name="Grigoriev I.V."/>
        </authorList>
    </citation>
    <scope>NUCLEOTIDE SEQUENCE [LARGE SCALE GENOMIC DNA]</scope>
    <source>
        <strain evidence="8 9">NRRL 3301</strain>
    </source>
</reference>
<proteinExistence type="predicted"/>
<keyword evidence="4" id="KW-0862">Zinc</keyword>
<sequence length="312" mass="34379">MTLGIRKDSGISIKDETIDATTLPRKRSIHAMTKEDAFNPSSPPTSPSPIHKKQRVPSADHTLKYRRLPHLSPPPSFGAVPLSCSQSSETLSSVHPLDAYQKRRASTAPSSPCLRPPHHSPKQSIQLPALASITAAIDTDPLSLQLAPLQSTASSPVLPPPPPSSPSVMAYHRHSIAAFHPQAPAPSTPRHLSYPQLHSHTLSSKPRMAKQVGQFLCEYIIDPTTNQQCGQTFRRSYDLSRHQTIHLKNRPFCYCHQCGKKFTRMDALRRHERVQGHSSHLLHPPSPVSSRVPFPLPNSPYSTPQARVASIS</sequence>
<feature type="domain" description="C2H2-type" evidence="7">
    <location>
        <begin position="215"/>
        <end position="251"/>
    </location>
</feature>
<dbReference type="InterPro" id="IPR050329">
    <property type="entry name" value="GLI_C2H2-zinc-finger"/>
</dbReference>
<dbReference type="GO" id="GO:0000981">
    <property type="term" value="F:DNA-binding transcription factor activity, RNA polymerase II-specific"/>
    <property type="evidence" value="ECO:0007669"/>
    <property type="project" value="TreeGrafter"/>
</dbReference>